<dbReference type="EMBL" id="CP014544">
    <property type="protein sequence ID" value="AMO68821.1"/>
    <property type="molecule type" value="Genomic_DNA"/>
</dbReference>
<dbReference type="Proteomes" id="UP000074119">
    <property type="component" value="Chromosome"/>
</dbReference>
<protein>
    <submittedName>
        <fullName evidence="1">Uncharacterized protein</fullName>
    </submittedName>
</protein>
<organism evidence="1 2">
    <name type="scientific">Zhongshania aliphaticivorans</name>
    <dbReference type="NCBI Taxonomy" id="1470434"/>
    <lineage>
        <taxon>Bacteria</taxon>
        <taxon>Pseudomonadati</taxon>
        <taxon>Pseudomonadota</taxon>
        <taxon>Gammaproteobacteria</taxon>
        <taxon>Cellvibrionales</taxon>
        <taxon>Spongiibacteraceae</taxon>
        <taxon>Zhongshania</taxon>
    </lineage>
</organism>
<reference evidence="1 2" key="1">
    <citation type="submission" date="2015-12" db="EMBL/GenBank/DDBJ databases">
        <authorList>
            <person name="Shamseldin A."/>
            <person name="Moawad H."/>
            <person name="Abd El-Rahim W.M."/>
            <person name="Sadowsky M.J."/>
        </authorList>
    </citation>
    <scope>NUCLEOTIDE SEQUENCE [LARGE SCALE GENOMIC DNA]</scope>
    <source>
        <strain evidence="1 2">SM2</strain>
    </source>
</reference>
<dbReference type="STRING" id="1470434.AZF00_11155"/>
<gene>
    <name evidence="1" type="ORF">AZF00_11155</name>
</gene>
<accession>A0A127M6K9</accession>
<dbReference type="KEGG" id="zal:AZF00_11155"/>
<sequence length="162" mass="18365">MNNIKNGCQTIKYRFTLCKQLALITLAVSSGNCLSQHWGVPTPNDITLPHDQKLGYQPTLRFCVERDKDTGNFQAFNANQARFNQVWMDQDNAKQGSDAIHTLVKMGFKRLYKSFHERSRGAKRFLPNEEGSIAAPSFSQYKTDYIVHLRSDSVTLGVAMAF</sequence>
<proteinExistence type="predicted"/>
<name>A0A127M6K9_9GAMM</name>
<evidence type="ECO:0000313" key="1">
    <source>
        <dbReference type="EMBL" id="AMO68821.1"/>
    </source>
</evidence>
<evidence type="ECO:0000313" key="2">
    <source>
        <dbReference type="Proteomes" id="UP000074119"/>
    </source>
</evidence>
<dbReference type="RefSeq" id="WP_008249366.1">
    <property type="nucleotide sequence ID" value="NZ_CP014544.1"/>
</dbReference>
<dbReference type="AlphaFoldDB" id="A0A127M6K9"/>